<organism evidence="4 5">
    <name type="scientific">Cladophialophora psammophila CBS 110553</name>
    <dbReference type="NCBI Taxonomy" id="1182543"/>
    <lineage>
        <taxon>Eukaryota</taxon>
        <taxon>Fungi</taxon>
        <taxon>Dikarya</taxon>
        <taxon>Ascomycota</taxon>
        <taxon>Pezizomycotina</taxon>
        <taxon>Eurotiomycetes</taxon>
        <taxon>Chaetothyriomycetidae</taxon>
        <taxon>Chaetothyriales</taxon>
        <taxon>Herpotrichiellaceae</taxon>
        <taxon>Cladophialophora</taxon>
    </lineage>
</organism>
<keyword evidence="2 3" id="KW-0040">ANK repeat</keyword>
<accession>W9WE40</accession>
<dbReference type="GO" id="GO:0004540">
    <property type="term" value="F:RNA nuclease activity"/>
    <property type="evidence" value="ECO:0007669"/>
    <property type="project" value="TreeGrafter"/>
</dbReference>
<dbReference type="Pfam" id="PF12796">
    <property type="entry name" value="Ank_2"/>
    <property type="match status" value="3"/>
</dbReference>
<dbReference type="HOGENOM" id="CLU_894305_0_0_1"/>
<keyword evidence="5" id="KW-1185">Reference proteome</keyword>
<dbReference type="SUPFAM" id="SSF48403">
    <property type="entry name" value="Ankyrin repeat"/>
    <property type="match status" value="1"/>
</dbReference>
<dbReference type="Proteomes" id="UP000019471">
    <property type="component" value="Unassembled WGS sequence"/>
</dbReference>
<dbReference type="InterPro" id="IPR002110">
    <property type="entry name" value="Ankyrin_rpt"/>
</dbReference>
<dbReference type="PANTHER" id="PTHR24141:SF1">
    <property type="entry name" value="2-5A-DEPENDENT RIBONUCLEASE"/>
    <property type="match status" value="1"/>
</dbReference>
<evidence type="ECO:0000256" key="3">
    <source>
        <dbReference type="PROSITE-ProRule" id="PRU00023"/>
    </source>
</evidence>
<feature type="repeat" description="ANK" evidence="3">
    <location>
        <begin position="95"/>
        <end position="123"/>
    </location>
</feature>
<dbReference type="Gene3D" id="1.25.40.20">
    <property type="entry name" value="Ankyrin repeat-containing domain"/>
    <property type="match status" value="2"/>
</dbReference>
<gene>
    <name evidence="4" type="ORF">A1O5_10494</name>
</gene>
<dbReference type="PANTHER" id="PTHR24141">
    <property type="entry name" value="2-5A-DEPENDENT RIBONUCLEASE"/>
    <property type="match status" value="1"/>
</dbReference>
<dbReference type="InterPro" id="IPR036770">
    <property type="entry name" value="Ankyrin_rpt-contain_sf"/>
</dbReference>
<dbReference type="RefSeq" id="XP_007749260.1">
    <property type="nucleotide sequence ID" value="XM_007751070.1"/>
</dbReference>
<dbReference type="SMART" id="SM00248">
    <property type="entry name" value="ANK"/>
    <property type="match status" value="6"/>
</dbReference>
<evidence type="ECO:0000256" key="1">
    <source>
        <dbReference type="ARBA" id="ARBA00022737"/>
    </source>
</evidence>
<dbReference type="STRING" id="1182543.W9WE40"/>
<dbReference type="EMBL" id="AMGX01000020">
    <property type="protein sequence ID" value="EXJ66342.1"/>
    <property type="molecule type" value="Genomic_DNA"/>
</dbReference>
<feature type="repeat" description="ANK" evidence="3">
    <location>
        <begin position="60"/>
        <end position="92"/>
    </location>
</feature>
<dbReference type="OrthoDB" id="4160321at2759"/>
<evidence type="ECO:0000313" key="4">
    <source>
        <dbReference type="EMBL" id="EXJ66342.1"/>
    </source>
</evidence>
<evidence type="ECO:0000313" key="5">
    <source>
        <dbReference type="Proteomes" id="UP000019471"/>
    </source>
</evidence>
<evidence type="ECO:0000256" key="2">
    <source>
        <dbReference type="ARBA" id="ARBA00023043"/>
    </source>
</evidence>
<comment type="caution">
    <text evidence="4">The sequence shown here is derived from an EMBL/GenBank/DDBJ whole genome shotgun (WGS) entry which is preliminary data.</text>
</comment>
<dbReference type="PROSITE" id="PS50297">
    <property type="entry name" value="ANK_REP_REGION"/>
    <property type="match status" value="4"/>
</dbReference>
<reference evidence="4 5" key="1">
    <citation type="submission" date="2013-03" db="EMBL/GenBank/DDBJ databases">
        <title>The Genome Sequence of Cladophialophora psammophila CBS 110553.</title>
        <authorList>
            <consortium name="The Broad Institute Genomics Platform"/>
            <person name="Cuomo C."/>
            <person name="de Hoog S."/>
            <person name="Gorbushina A."/>
            <person name="Walker B."/>
            <person name="Young S.K."/>
            <person name="Zeng Q."/>
            <person name="Gargeya S."/>
            <person name="Fitzgerald M."/>
            <person name="Haas B."/>
            <person name="Abouelleil A."/>
            <person name="Allen A.W."/>
            <person name="Alvarado L."/>
            <person name="Arachchi H.M."/>
            <person name="Berlin A.M."/>
            <person name="Chapman S.B."/>
            <person name="Gainer-Dewar J."/>
            <person name="Goldberg J."/>
            <person name="Griggs A."/>
            <person name="Gujja S."/>
            <person name="Hansen M."/>
            <person name="Howarth C."/>
            <person name="Imamovic A."/>
            <person name="Ireland A."/>
            <person name="Larimer J."/>
            <person name="McCowan C."/>
            <person name="Murphy C."/>
            <person name="Pearson M."/>
            <person name="Poon T.W."/>
            <person name="Priest M."/>
            <person name="Roberts A."/>
            <person name="Saif S."/>
            <person name="Shea T."/>
            <person name="Sisk P."/>
            <person name="Sykes S."/>
            <person name="Wortman J."/>
            <person name="Nusbaum C."/>
            <person name="Birren B."/>
        </authorList>
    </citation>
    <scope>NUCLEOTIDE SEQUENCE [LARGE SCALE GENOMIC DNA]</scope>
    <source>
        <strain evidence="4 5">CBS 110553</strain>
    </source>
</reference>
<dbReference type="PRINTS" id="PR01415">
    <property type="entry name" value="ANKYRIN"/>
</dbReference>
<feature type="repeat" description="ANK" evidence="3">
    <location>
        <begin position="163"/>
        <end position="195"/>
    </location>
</feature>
<dbReference type="eggNOG" id="KOG0504">
    <property type="taxonomic scope" value="Eukaryota"/>
</dbReference>
<sequence>MGRRKAVETLLKYGADINEYSVVGRTQTALQAACFNGDIGIISILIDARARIDDPARGYGGRTALQSAACSGNTATVTFLLEMGADVNAPCAQTGGLSALQAAFLRKEEELVELLLRWGANVNGNISREDGRNAIVAAVEADSDSIFWRLIAADPNGPPASACGNTALQFAIKSGNLDIVKLLLRHGADVNAPASVYRGRTALQAASQAGNLQVVELLLDHGAIVNTAAGKLPLFRAICELRSCFLRLERMSVPPKQNLGAEQRSMGRLKWAGWTWSSYCSIIISSRMVNRSRVSARRPPGTPGMRVIGLL</sequence>
<protein>
    <submittedName>
        <fullName evidence="4">Uncharacterized protein</fullName>
    </submittedName>
</protein>
<name>W9WE40_9EURO</name>
<dbReference type="GO" id="GO:0003723">
    <property type="term" value="F:RNA binding"/>
    <property type="evidence" value="ECO:0007669"/>
    <property type="project" value="TreeGrafter"/>
</dbReference>
<dbReference type="PROSITE" id="PS50088">
    <property type="entry name" value="ANK_REPEAT"/>
    <property type="match status" value="4"/>
</dbReference>
<dbReference type="GeneID" id="19195187"/>
<proteinExistence type="predicted"/>
<feature type="repeat" description="ANK" evidence="3">
    <location>
        <begin position="198"/>
        <end position="230"/>
    </location>
</feature>
<dbReference type="AlphaFoldDB" id="W9WE40"/>
<dbReference type="GO" id="GO:0006396">
    <property type="term" value="P:RNA processing"/>
    <property type="evidence" value="ECO:0007669"/>
    <property type="project" value="TreeGrafter"/>
</dbReference>
<keyword evidence="1" id="KW-0677">Repeat</keyword>